<evidence type="ECO:0000313" key="2">
    <source>
        <dbReference type="EMBL" id="AST59063.1"/>
    </source>
</evidence>
<dbReference type="InterPro" id="IPR016195">
    <property type="entry name" value="Pol/histidinol_Pase-like"/>
</dbReference>
<evidence type="ECO:0000313" key="5">
    <source>
        <dbReference type="Proteomes" id="UP000215301"/>
    </source>
</evidence>
<accession>A0A231VHE8</accession>
<dbReference type="Proteomes" id="UP000215301">
    <property type="component" value="Unassembled WGS sequence"/>
</dbReference>
<protein>
    <submittedName>
        <fullName evidence="2">Metal-dependent phosphoesterase</fullName>
    </submittedName>
    <submittedName>
        <fullName evidence="3">Phosphatase</fullName>
    </submittedName>
</protein>
<reference evidence="3 5" key="2">
    <citation type="submission" date="2017-06" db="EMBL/GenBank/DDBJ databases">
        <title>Isolation and characterization of a thermophilic and butanogenic Thermoanaerobacterium thermosaccharolyticum M5 capable of efficient degradation of hemicellulose.</title>
        <authorList>
            <person name="Xin F."/>
            <person name="Jiang Y."/>
        </authorList>
    </citation>
    <scope>NUCLEOTIDE SEQUENCE [LARGE SCALE GENOMIC DNA]</scope>
    <source>
        <strain evidence="3 5">M5</strain>
    </source>
</reference>
<dbReference type="SUPFAM" id="SSF89550">
    <property type="entry name" value="PHP domain-like"/>
    <property type="match status" value="1"/>
</dbReference>
<gene>
    <name evidence="3" type="ORF">CE561_07000</name>
    <name evidence="2" type="ORF">Thert_03329</name>
</gene>
<dbReference type="EMBL" id="CP016893">
    <property type="protein sequence ID" value="AST59063.1"/>
    <property type="molecule type" value="Genomic_DNA"/>
</dbReference>
<dbReference type="Gene3D" id="1.10.150.650">
    <property type="match status" value="1"/>
</dbReference>
<dbReference type="Proteomes" id="UP000214975">
    <property type="component" value="Chromosome"/>
</dbReference>
<dbReference type="PANTHER" id="PTHR42924:SF3">
    <property type="entry name" value="POLYMERASE_HISTIDINOL PHOSPHATASE N-TERMINAL DOMAIN-CONTAINING PROTEIN"/>
    <property type="match status" value="1"/>
</dbReference>
<reference evidence="2 4" key="1">
    <citation type="submission" date="2016-08" db="EMBL/GenBank/DDBJ databases">
        <title>A novel genetic cassette of butanologenic Thermoanaerobacterium thermosaccharolyticum that directly convert cellulose to butanol.</title>
        <authorList>
            <person name="Li T."/>
            <person name="He J."/>
        </authorList>
    </citation>
    <scope>NUCLEOTIDE SEQUENCE [LARGE SCALE GENOMIC DNA]</scope>
    <source>
        <strain evidence="2 4">TG57</strain>
    </source>
</reference>
<dbReference type="EMBL" id="NKHD01000020">
    <property type="protein sequence ID" value="OXT07567.1"/>
    <property type="molecule type" value="Genomic_DNA"/>
</dbReference>
<dbReference type="SMART" id="SM00481">
    <property type="entry name" value="POLIIIAc"/>
    <property type="match status" value="1"/>
</dbReference>
<evidence type="ECO:0000313" key="3">
    <source>
        <dbReference type="EMBL" id="OXT07567.1"/>
    </source>
</evidence>
<dbReference type="GO" id="GO:0004534">
    <property type="term" value="F:5'-3' RNA exonuclease activity"/>
    <property type="evidence" value="ECO:0007669"/>
    <property type="project" value="TreeGrafter"/>
</dbReference>
<name>A0A231VHE8_THETR</name>
<dbReference type="RefSeq" id="WP_015311597.1">
    <property type="nucleotide sequence ID" value="NZ_CP016893.1"/>
</dbReference>
<dbReference type="InterPro" id="IPR004013">
    <property type="entry name" value="PHP_dom"/>
</dbReference>
<dbReference type="PANTHER" id="PTHR42924">
    <property type="entry name" value="EXONUCLEASE"/>
    <property type="match status" value="1"/>
</dbReference>
<dbReference type="GO" id="GO:0035312">
    <property type="term" value="F:5'-3' DNA exonuclease activity"/>
    <property type="evidence" value="ECO:0007669"/>
    <property type="project" value="TreeGrafter"/>
</dbReference>
<proteinExistence type="predicted"/>
<organism evidence="3 5">
    <name type="scientific">Thermoanaerobacterium thermosaccharolyticum</name>
    <name type="common">Clostridium thermosaccharolyticum</name>
    <dbReference type="NCBI Taxonomy" id="1517"/>
    <lineage>
        <taxon>Bacteria</taxon>
        <taxon>Bacillati</taxon>
        <taxon>Bacillota</taxon>
        <taxon>Clostridia</taxon>
        <taxon>Thermoanaerobacterales</taxon>
        <taxon>Thermoanaerobacteraceae</taxon>
        <taxon>Thermoanaerobacterium</taxon>
    </lineage>
</organism>
<dbReference type="InterPro" id="IPR052018">
    <property type="entry name" value="PHP_domain"/>
</dbReference>
<dbReference type="Pfam" id="PF02811">
    <property type="entry name" value="PHP"/>
    <property type="match status" value="1"/>
</dbReference>
<dbReference type="InterPro" id="IPR003141">
    <property type="entry name" value="Pol/His_phosphatase_N"/>
</dbReference>
<evidence type="ECO:0000259" key="1">
    <source>
        <dbReference type="SMART" id="SM00481"/>
    </source>
</evidence>
<dbReference type="CDD" id="cd07438">
    <property type="entry name" value="PHP_HisPPase_AMP"/>
    <property type="match status" value="1"/>
</dbReference>
<dbReference type="AlphaFoldDB" id="A0A231VHE8"/>
<sequence>MFGDLHIHTTKSDGTCKPKEVVQMAKNENLSTIAITDHDTLDGIDEAKEASELYGIEIIPGIELNSYDDRQDVHILGYFIDYKNNDLMEKLKDIRESRVNRAKLIISKLNGMDINITYDDVLSHTKESFIGRPHIARAIVKAGYAKSVKEAFDKYIGEDKPAYVKRYRLHPFDSIKMVTNAGGIPVLAHPGLLIDKEIIKHLIANGLKGIEVYHSKHSKTDIEFFKNFALENNLLITGGSDFHGVDVDGEYLLGTVKLDYKYIEKLKGSNLV</sequence>
<feature type="domain" description="Polymerase/histidinol phosphatase N-terminal" evidence="1">
    <location>
        <begin position="3"/>
        <end position="68"/>
    </location>
</feature>
<dbReference type="Gene3D" id="3.20.20.140">
    <property type="entry name" value="Metal-dependent hydrolases"/>
    <property type="match status" value="1"/>
</dbReference>
<evidence type="ECO:0000313" key="4">
    <source>
        <dbReference type="Proteomes" id="UP000214975"/>
    </source>
</evidence>